<gene>
    <name evidence="2" type="ORF">I5L79_06795</name>
</gene>
<reference evidence="2 3" key="1">
    <citation type="submission" date="2020-11" db="EMBL/GenBank/DDBJ databases">
        <title>Hymenobacter sp.</title>
        <authorList>
            <person name="Kim M.K."/>
        </authorList>
    </citation>
    <scope>NUCLEOTIDE SEQUENCE [LARGE SCALE GENOMIC DNA]</scope>
    <source>
        <strain evidence="2 3">BT594</strain>
    </source>
</reference>
<feature type="region of interest" description="Disordered" evidence="1">
    <location>
        <begin position="42"/>
        <end position="78"/>
    </location>
</feature>
<dbReference type="RefSeq" id="WP_196954272.1">
    <property type="nucleotide sequence ID" value="NZ_JADWYK010000003.1"/>
</dbReference>
<name>A0ABS0KZV5_9BACT</name>
<organism evidence="2 3">
    <name type="scientific">Hymenobacter guriensis</name>
    <dbReference type="NCBI Taxonomy" id="2793065"/>
    <lineage>
        <taxon>Bacteria</taxon>
        <taxon>Pseudomonadati</taxon>
        <taxon>Bacteroidota</taxon>
        <taxon>Cytophagia</taxon>
        <taxon>Cytophagales</taxon>
        <taxon>Hymenobacteraceae</taxon>
        <taxon>Hymenobacter</taxon>
    </lineage>
</organism>
<accession>A0ABS0KZV5</accession>
<protein>
    <submittedName>
        <fullName evidence="2">DUF4834 family protein</fullName>
    </submittedName>
</protein>
<sequence length="90" mass="10219">MPKFLLALFIIALLVRFVLPVVLRWALGRVVKKQMKNFGQQFGGAAPFEQPSTPPRPASGNVHVDYVPPKPKRQPRNFKGGEYVEFEELK</sequence>
<proteinExistence type="predicted"/>
<dbReference type="EMBL" id="JADWYK010000003">
    <property type="protein sequence ID" value="MBG8553245.1"/>
    <property type="molecule type" value="Genomic_DNA"/>
</dbReference>
<evidence type="ECO:0000313" key="3">
    <source>
        <dbReference type="Proteomes" id="UP000601099"/>
    </source>
</evidence>
<evidence type="ECO:0000313" key="2">
    <source>
        <dbReference type="EMBL" id="MBG8553245.1"/>
    </source>
</evidence>
<dbReference type="Proteomes" id="UP000601099">
    <property type="component" value="Unassembled WGS sequence"/>
</dbReference>
<dbReference type="InterPro" id="IPR032272">
    <property type="entry name" value="DUF4834"/>
</dbReference>
<comment type="caution">
    <text evidence="2">The sequence shown here is derived from an EMBL/GenBank/DDBJ whole genome shotgun (WGS) entry which is preliminary data.</text>
</comment>
<dbReference type="Pfam" id="PF16118">
    <property type="entry name" value="DUF4834"/>
    <property type="match status" value="1"/>
</dbReference>
<keyword evidence="3" id="KW-1185">Reference proteome</keyword>
<evidence type="ECO:0000256" key="1">
    <source>
        <dbReference type="SAM" id="MobiDB-lite"/>
    </source>
</evidence>